<comment type="caution">
    <text evidence="2">The sequence shown here is derived from an EMBL/GenBank/DDBJ whole genome shotgun (WGS) entry which is preliminary data.</text>
</comment>
<proteinExistence type="predicted"/>
<evidence type="ECO:0000313" key="2">
    <source>
        <dbReference type="EMBL" id="RWR81278.1"/>
    </source>
</evidence>
<name>A0A3S3MCW8_9MAGN</name>
<dbReference type="Proteomes" id="UP000283530">
    <property type="component" value="Unassembled WGS sequence"/>
</dbReference>
<gene>
    <name evidence="2" type="ORF">CKAN_00995400</name>
</gene>
<organism evidence="2 3">
    <name type="scientific">Cinnamomum micranthum f. kanehirae</name>
    <dbReference type="NCBI Taxonomy" id="337451"/>
    <lineage>
        <taxon>Eukaryota</taxon>
        <taxon>Viridiplantae</taxon>
        <taxon>Streptophyta</taxon>
        <taxon>Embryophyta</taxon>
        <taxon>Tracheophyta</taxon>
        <taxon>Spermatophyta</taxon>
        <taxon>Magnoliopsida</taxon>
        <taxon>Magnoliidae</taxon>
        <taxon>Laurales</taxon>
        <taxon>Lauraceae</taxon>
        <taxon>Cinnamomum</taxon>
    </lineage>
</organism>
<reference evidence="2 3" key="1">
    <citation type="journal article" date="2019" name="Nat. Plants">
        <title>Stout camphor tree genome fills gaps in understanding of flowering plant genome evolution.</title>
        <authorList>
            <person name="Chaw S.M."/>
            <person name="Liu Y.C."/>
            <person name="Wu Y.W."/>
            <person name="Wang H.Y."/>
            <person name="Lin C.I."/>
            <person name="Wu C.S."/>
            <person name="Ke H.M."/>
            <person name="Chang L.Y."/>
            <person name="Hsu C.Y."/>
            <person name="Yang H.T."/>
            <person name="Sudianto E."/>
            <person name="Hsu M.H."/>
            <person name="Wu K.P."/>
            <person name="Wang L.N."/>
            <person name="Leebens-Mack J.H."/>
            <person name="Tsai I.J."/>
        </authorList>
    </citation>
    <scope>NUCLEOTIDE SEQUENCE [LARGE SCALE GENOMIC DNA]</scope>
    <source>
        <strain evidence="3">cv. Chaw 1501</strain>
        <tissue evidence="2">Young leaves</tissue>
    </source>
</reference>
<keyword evidence="3" id="KW-1185">Reference proteome</keyword>
<protein>
    <submittedName>
        <fullName evidence="2">Uncharacterized protein</fullName>
    </submittedName>
</protein>
<feature type="signal peptide" evidence="1">
    <location>
        <begin position="1"/>
        <end position="31"/>
    </location>
</feature>
<dbReference type="EMBL" id="QPKB01000003">
    <property type="protein sequence ID" value="RWR81278.1"/>
    <property type="molecule type" value="Genomic_DNA"/>
</dbReference>
<accession>A0A3S3MCW8</accession>
<evidence type="ECO:0000256" key="1">
    <source>
        <dbReference type="SAM" id="SignalP"/>
    </source>
</evidence>
<dbReference type="AlphaFoldDB" id="A0A3S3MCW8"/>
<sequence>MEANYTLRPWCSYFLPGLCLLFTITASMADAEIHYHDFVKLTIWLGTGSSKASEEAVQNPRHNHSEWGVPRSNFEANANSHGPYFELLCIQDIDDWEDDDDEQENGGTQTQLMW</sequence>
<evidence type="ECO:0000313" key="3">
    <source>
        <dbReference type="Proteomes" id="UP000283530"/>
    </source>
</evidence>
<feature type="chain" id="PRO_5018786754" evidence="1">
    <location>
        <begin position="32"/>
        <end position="114"/>
    </location>
</feature>
<keyword evidence="1" id="KW-0732">Signal</keyword>